<dbReference type="SMART" id="SM00861">
    <property type="entry name" value="Transket_pyr"/>
    <property type="match status" value="1"/>
</dbReference>
<reference evidence="2 3" key="1">
    <citation type="journal article" date="2024" name="Int. J. Syst. Evol. Microbiol.">
        <title>Clostridium omnivorum sp. nov., isolated from anoxic soil under the treatment of reductive soil disinfestation.</title>
        <authorList>
            <person name="Ueki A."/>
            <person name="Tonouchi A."/>
            <person name="Kaku N."/>
            <person name="Honma S."/>
            <person name="Ueki K."/>
        </authorList>
    </citation>
    <scope>NUCLEOTIDE SEQUENCE [LARGE SCALE GENOMIC DNA]</scope>
    <source>
        <strain evidence="2 3">E14</strain>
    </source>
</reference>
<dbReference type="Gene3D" id="3.40.50.970">
    <property type="match status" value="1"/>
</dbReference>
<proteinExistence type="predicted"/>
<comment type="caution">
    <text evidence="2">The sequence shown here is derived from an EMBL/GenBank/DDBJ whole genome shotgun (WGS) entry which is preliminary data.</text>
</comment>
<organism evidence="2 3">
    <name type="scientific">Clostridium omnivorum</name>
    <dbReference type="NCBI Taxonomy" id="1604902"/>
    <lineage>
        <taxon>Bacteria</taxon>
        <taxon>Bacillati</taxon>
        <taxon>Bacillota</taxon>
        <taxon>Clostridia</taxon>
        <taxon>Eubacteriales</taxon>
        <taxon>Clostridiaceae</taxon>
        <taxon>Clostridium</taxon>
    </lineage>
</organism>
<dbReference type="InterPro" id="IPR029061">
    <property type="entry name" value="THDP-binding"/>
</dbReference>
<dbReference type="Pfam" id="PF02780">
    <property type="entry name" value="Transketolase_C"/>
    <property type="match status" value="1"/>
</dbReference>
<dbReference type="InterPro" id="IPR051157">
    <property type="entry name" value="PDH/Transketolase"/>
</dbReference>
<dbReference type="EMBL" id="BRXR01000001">
    <property type="protein sequence ID" value="GLC29438.1"/>
    <property type="molecule type" value="Genomic_DNA"/>
</dbReference>
<evidence type="ECO:0000313" key="3">
    <source>
        <dbReference type="Proteomes" id="UP001208567"/>
    </source>
</evidence>
<feature type="domain" description="Transketolase-like pyrimidine-binding" evidence="1">
    <location>
        <begin position="5"/>
        <end position="170"/>
    </location>
</feature>
<dbReference type="Gene3D" id="3.40.50.920">
    <property type="match status" value="1"/>
</dbReference>
<dbReference type="RefSeq" id="WP_264848733.1">
    <property type="nucleotide sequence ID" value="NZ_BRXR01000001.1"/>
</dbReference>
<name>A0ABQ5N2J6_9CLOT</name>
<accession>A0ABQ5N2J6</accession>
<dbReference type="InterPro" id="IPR009014">
    <property type="entry name" value="Transketo_C/PFOR_II"/>
</dbReference>
<dbReference type="Proteomes" id="UP001208567">
    <property type="component" value="Unassembled WGS sequence"/>
</dbReference>
<sequence length="313" mass="34276">MNSNIEVRQVLADELGKIMEKDERIVVIDSDLARANGTLSLRDKFPERAFDVGIAEQNMAAVAAGMASYGFIPFIGSFTPFATRRICDQITISIAYAKRNVKIIGSDPGITAELNGGTHMSMEDMGVLRSIPTMTIFEPVDAVQLKKALPQIIEHDGPVYIRLFRKAAPIVFHENYEFNLFKADVIKEGKDVTLFATGIMVKEALDAVEILKSEGIDAEVINIHTIKPIDRETIVASAKKTGAVVTCENHNVVGGLKAAVAEVLIEECPVPLKAIGVQDHFGEVAMMDYLKKKYKMTAQDIANAAKEVVAKKR</sequence>
<keyword evidence="3" id="KW-1185">Reference proteome</keyword>
<dbReference type="PANTHER" id="PTHR43825:SF1">
    <property type="entry name" value="TRANSKETOLASE-LIKE PYRIMIDINE-BINDING DOMAIN-CONTAINING PROTEIN"/>
    <property type="match status" value="1"/>
</dbReference>
<protein>
    <submittedName>
        <fullName evidence="2">Transketolase</fullName>
    </submittedName>
</protein>
<evidence type="ECO:0000313" key="2">
    <source>
        <dbReference type="EMBL" id="GLC29438.1"/>
    </source>
</evidence>
<evidence type="ECO:0000259" key="1">
    <source>
        <dbReference type="SMART" id="SM00861"/>
    </source>
</evidence>
<dbReference type="PANTHER" id="PTHR43825">
    <property type="entry name" value="PYRUVATE DEHYDROGENASE E1 COMPONENT"/>
    <property type="match status" value="1"/>
</dbReference>
<dbReference type="CDD" id="cd07033">
    <property type="entry name" value="TPP_PYR_DXS_TK_like"/>
    <property type="match status" value="1"/>
</dbReference>
<dbReference type="Pfam" id="PF02779">
    <property type="entry name" value="Transket_pyr"/>
    <property type="match status" value="1"/>
</dbReference>
<gene>
    <name evidence="2" type="ORF">bsdE14_08480</name>
</gene>
<dbReference type="InterPro" id="IPR005475">
    <property type="entry name" value="Transketolase-like_Pyr-bd"/>
</dbReference>
<dbReference type="SUPFAM" id="SSF52518">
    <property type="entry name" value="Thiamin diphosphate-binding fold (THDP-binding)"/>
    <property type="match status" value="1"/>
</dbReference>
<dbReference type="InterPro" id="IPR033248">
    <property type="entry name" value="Transketolase_C"/>
</dbReference>
<dbReference type="SUPFAM" id="SSF52922">
    <property type="entry name" value="TK C-terminal domain-like"/>
    <property type="match status" value="1"/>
</dbReference>